<dbReference type="FunFam" id="2.20.25.80:FF:000006">
    <property type="entry name" value="WRKY transcription factor"/>
    <property type="match status" value="1"/>
</dbReference>
<keyword evidence="4" id="KW-0238">DNA-binding</keyword>
<feature type="compositionally biased region" description="Basic and acidic residues" evidence="7">
    <location>
        <begin position="479"/>
        <end position="495"/>
    </location>
</feature>
<evidence type="ECO:0000256" key="2">
    <source>
        <dbReference type="ARBA" id="ARBA00022737"/>
    </source>
</evidence>
<dbReference type="GO" id="GO:0043565">
    <property type="term" value="F:sequence-specific DNA binding"/>
    <property type="evidence" value="ECO:0007669"/>
    <property type="project" value="InterPro"/>
</dbReference>
<dbReference type="GO" id="GO:0003700">
    <property type="term" value="F:DNA-binding transcription factor activity"/>
    <property type="evidence" value="ECO:0007669"/>
    <property type="project" value="InterPro"/>
</dbReference>
<evidence type="ECO:0000256" key="1">
    <source>
        <dbReference type="ARBA" id="ARBA00004123"/>
    </source>
</evidence>
<feature type="compositionally biased region" description="Acidic residues" evidence="7">
    <location>
        <begin position="247"/>
        <end position="263"/>
    </location>
</feature>
<evidence type="ECO:0000256" key="4">
    <source>
        <dbReference type="ARBA" id="ARBA00023125"/>
    </source>
</evidence>
<name>A0A6A2WGY8_HIBSY</name>
<dbReference type="InterPro" id="IPR044810">
    <property type="entry name" value="WRKY_plant"/>
</dbReference>
<dbReference type="PANTHER" id="PTHR31221">
    <property type="entry name" value="WRKY TRANSCRIPTION FACTOR PROTEIN 1-RELATED"/>
    <property type="match status" value="1"/>
</dbReference>
<feature type="domain" description="WRKY" evidence="8">
    <location>
        <begin position="560"/>
        <end position="625"/>
    </location>
</feature>
<feature type="region of interest" description="Disordered" evidence="7">
    <location>
        <begin position="229"/>
        <end position="280"/>
    </location>
</feature>
<evidence type="ECO:0000256" key="3">
    <source>
        <dbReference type="ARBA" id="ARBA00023015"/>
    </source>
</evidence>
<dbReference type="InterPro" id="IPR036576">
    <property type="entry name" value="WRKY_dom_sf"/>
</dbReference>
<proteinExistence type="predicted"/>
<keyword evidence="10" id="KW-1185">Reference proteome</keyword>
<dbReference type="GO" id="GO:0005634">
    <property type="term" value="C:nucleus"/>
    <property type="evidence" value="ECO:0007669"/>
    <property type="project" value="UniProtKB-SubCell"/>
</dbReference>
<keyword evidence="6" id="KW-0539">Nucleus</keyword>
<comment type="caution">
    <text evidence="9">The sequence shown here is derived from an EMBL/GenBank/DDBJ whole genome shotgun (WGS) entry which is preliminary data.</text>
</comment>
<feature type="domain" description="WRKY" evidence="8">
    <location>
        <begin position="426"/>
        <end position="484"/>
    </location>
</feature>
<feature type="region of interest" description="Disordered" evidence="7">
    <location>
        <begin position="476"/>
        <end position="559"/>
    </location>
</feature>
<feature type="compositionally biased region" description="Polar residues" evidence="7">
    <location>
        <begin position="542"/>
        <end position="551"/>
    </location>
</feature>
<dbReference type="PANTHER" id="PTHR31221:SF150">
    <property type="entry name" value="WRKY TRANSCRIPTION FACTOR 32-RELATED"/>
    <property type="match status" value="1"/>
</dbReference>
<evidence type="ECO:0000256" key="5">
    <source>
        <dbReference type="ARBA" id="ARBA00023163"/>
    </source>
</evidence>
<feature type="compositionally biased region" description="Basic and acidic residues" evidence="7">
    <location>
        <begin position="229"/>
        <end position="245"/>
    </location>
</feature>
<dbReference type="Pfam" id="PF03106">
    <property type="entry name" value="WRKY"/>
    <property type="match status" value="2"/>
</dbReference>
<accession>A0A6A2WGY8</accession>
<organism evidence="9 10">
    <name type="scientific">Hibiscus syriacus</name>
    <name type="common">Rose of Sharon</name>
    <dbReference type="NCBI Taxonomy" id="106335"/>
    <lineage>
        <taxon>Eukaryota</taxon>
        <taxon>Viridiplantae</taxon>
        <taxon>Streptophyta</taxon>
        <taxon>Embryophyta</taxon>
        <taxon>Tracheophyta</taxon>
        <taxon>Spermatophyta</taxon>
        <taxon>Magnoliopsida</taxon>
        <taxon>eudicotyledons</taxon>
        <taxon>Gunneridae</taxon>
        <taxon>Pentapetalae</taxon>
        <taxon>rosids</taxon>
        <taxon>malvids</taxon>
        <taxon>Malvales</taxon>
        <taxon>Malvaceae</taxon>
        <taxon>Malvoideae</taxon>
        <taxon>Hibiscus</taxon>
    </lineage>
</organism>
<reference evidence="9" key="1">
    <citation type="submission" date="2019-09" db="EMBL/GenBank/DDBJ databases">
        <title>Draft genome information of white flower Hibiscus syriacus.</title>
        <authorList>
            <person name="Kim Y.-M."/>
        </authorList>
    </citation>
    <scope>NUCLEOTIDE SEQUENCE [LARGE SCALE GENOMIC DNA]</scope>
    <source>
        <strain evidence="9">YM2019G1</strain>
    </source>
</reference>
<feature type="region of interest" description="Disordered" evidence="7">
    <location>
        <begin position="372"/>
        <end position="407"/>
    </location>
</feature>
<comment type="subcellular location">
    <subcellularLocation>
        <location evidence="1">Nucleus</location>
    </subcellularLocation>
</comment>
<dbReference type="PROSITE" id="PS50811">
    <property type="entry name" value="WRKY"/>
    <property type="match status" value="2"/>
</dbReference>
<gene>
    <name evidence="9" type="ORF">F3Y22_tig00116975pilonHSYRG00267</name>
</gene>
<dbReference type="Pfam" id="PF13456">
    <property type="entry name" value="RVT_3"/>
    <property type="match status" value="1"/>
</dbReference>
<evidence type="ECO:0000313" key="10">
    <source>
        <dbReference type="Proteomes" id="UP000436088"/>
    </source>
</evidence>
<dbReference type="AlphaFoldDB" id="A0A6A2WGY8"/>
<dbReference type="InterPro" id="IPR002156">
    <property type="entry name" value="RNaseH_domain"/>
</dbReference>
<dbReference type="SUPFAM" id="SSF118290">
    <property type="entry name" value="WRKY DNA-binding domain"/>
    <property type="match status" value="2"/>
</dbReference>
<dbReference type="GO" id="GO:0004523">
    <property type="term" value="F:RNA-DNA hybrid ribonuclease activity"/>
    <property type="evidence" value="ECO:0007669"/>
    <property type="project" value="InterPro"/>
</dbReference>
<keyword evidence="5" id="KW-0804">Transcription</keyword>
<dbReference type="Proteomes" id="UP000436088">
    <property type="component" value="Unassembled WGS sequence"/>
</dbReference>
<evidence type="ECO:0000256" key="7">
    <source>
        <dbReference type="SAM" id="MobiDB-lite"/>
    </source>
</evidence>
<evidence type="ECO:0000256" key="6">
    <source>
        <dbReference type="ARBA" id="ARBA00023242"/>
    </source>
</evidence>
<sequence length="704" mass="77177">MCGLMTETCLHVTHDCMDTMHILQATSVTSSTVFTAGYSSVRRNVFVMEEHFSPDWQVVGLSTAFLASFDAAIGYSVHHYRLLCPPLIIGAVLNINVDASCSLPEGCRRCYRWDHHGSVVACQVIPFSGCCDARVAEATTITYGLRLAVELQFAQVWVESDVANVVLAHQLTTSQFDISTVGFHLTNACQFLHDRHGFRVVERARKEYKLFAYFTLLFFAEENSGMAETESRASHTKRHEEHQNDDFQGEYDGEDGELEDEEEKGVSRVTESGGAGAALSSDAGLRDCQLKTLANDDRSEGKIFFKCVLWGKKWVKVNANSEPKEGAEFKEKVNIAHQEVSATLTVQSAEGSTQNQLQSFISPTSLAQLSPTSVTQGISSASTTPLQEQSLSDQKVNGASAPEANQQKSYNLKMVSVVPILKRPASDGYNWRKYGQKQVKSPKGSRSYYKCTFSDCQAKKIECSDLTGHVIEIVNKGMHSHEPPRKNNPARESKKVSSAAHASHNIVTVQPIRIHNDSDPSTSSKDSVPETTVNPERKRPCSSGSDGNDNVQVKEELTTGDVGISGDGYRWRKYGQKMVKGNSNPRNYYRCTSAGCPVRKHIETAVDNKNAVIITYKGVHDHGMPVPKKRHGQPNAPLVAAAAPASMNNIQLIKTDGGQSQVRSTQWSVGTEGELTGEALDLGGEKAIESARTLMSIGFEIKPC</sequence>
<evidence type="ECO:0000313" key="9">
    <source>
        <dbReference type="EMBL" id="KAE8658123.1"/>
    </source>
</evidence>
<dbReference type="EMBL" id="VEPZ02001748">
    <property type="protein sequence ID" value="KAE8658123.1"/>
    <property type="molecule type" value="Genomic_DNA"/>
</dbReference>
<feature type="compositionally biased region" description="Polar residues" evidence="7">
    <location>
        <begin position="519"/>
        <end position="534"/>
    </location>
</feature>
<keyword evidence="3" id="KW-0805">Transcription regulation</keyword>
<protein>
    <submittedName>
        <fullName evidence="9">Purine permease 5 isoform 1</fullName>
    </submittedName>
</protein>
<dbReference type="InterPro" id="IPR003657">
    <property type="entry name" value="WRKY_dom"/>
</dbReference>
<evidence type="ECO:0000259" key="8">
    <source>
        <dbReference type="PROSITE" id="PS50811"/>
    </source>
</evidence>
<keyword evidence="2" id="KW-0677">Repeat</keyword>
<dbReference type="SMART" id="SM00774">
    <property type="entry name" value="WRKY"/>
    <property type="match status" value="2"/>
</dbReference>
<dbReference type="Gene3D" id="2.20.25.80">
    <property type="entry name" value="WRKY domain"/>
    <property type="match status" value="2"/>
</dbReference>